<dbReference type="AlphaFoldDB" id="A0A7C9GR53"/>
<dbReference type="RefSeq" id="WP_153401204.1">
    <property type="nucleotide sequence ID" value="NZ_JAATJI010000001.1"/>
</dbReference>
<dbReference type="InterPro" id="IPR006311">
    <property type="entry name" value="TAT_signal"/>
</dbReference>
<dbReference type="OrthoDB" id="7388088at2"/>
<dbReference type="PROSITE" id="PS51318">
    <property type="entry name" value="TAT"/>
    <property type="match status" value="1"/>
</dbReference>
<dbReference type="Proteomes" id="UP000481327">
    <property type="component" value="Unassembled WGS sequence"/>
</dbReference>
<accession>A0A7C9GR53</accession>
<evidence type="ECO:0000313" key="3">
    <source>
        <dbReference type="Proteomes" id="UP000481327"/>
    </source>
</evidence>
<evidence type="ECO:0008006" key="4">
    <source>
        <dbReference type="Google" id="ProtNLM"/>
    </source>
</evidence>
<keyword evidence="1" id="KW-0732">Signal</keyword>
<feature type="signal peptide" evidence="1">
    <location>
        <begin position="1"/>
        <end position="23"/>
    </location>
</feature>
<proteinExistence type="predicted"/>
<feature type="chain" id="PRO_5028952946" description="Antifreeze protein" evidence="1">
    <location>
        <begin position="24"/>
        <end position="594"/>
    </location>
</feature>
<keyword evidence="3" id="KW-1185">Reference proteome</keyword>
<evidence type="ECO:0000256" key="1">
    <source>
        <dbReference type="SAM" id="SignalP"/>
    </source>
</evidence>
<name>A0A7C9GR53_9SPHN</name>
<dbReference type="EMBL" id="WIOL01000002">
    <property type="protein sequence ID" value="MQT16871.1"/>
    <property type="molecule type" value="Genomic_DNA"/>
</dbReference>
<reference evidence="2 3" key="1">
    <citation type="submission" date="2019-09" db="EMBL/GenBank/DDBJ databases">
        <title>Polymorphobacter sp. isolated from a lake in China.</title>
        <authorList>
            <person name="Liu Z."/>
        </authorList>
    </citation>
    <scope>NUCLEOTIDE SEQUENCE [LARGE SCALE GENOMIC DNA]</scope>
    <source>
        <strain evidence="2 3">D40P</strain>
    </source>
</reference>
<comment type="caution">
    <text evidence="2">The sequence shown here is derived from an EMBL/GenBank/DDBJ whole genome shotgun (WGS) entry which is preliminary data.</text>
</comment>
<evidence type="ECO:0000313" key="2">
    <source>
        <dbReference type="EMBL" id="MQT16871.1"/>
    </source>
</evidence>
<sequence>MTPSHRAQLFLGMAALAVGAGLAGPVTGQPAAPADTPTAAPKSLLPDEFDVPARPAPVAPLLPGTDAPTVVAPPPPPLLTGPVADASDTTALTDPMAPPATGRDITVIGPLTTAAGGYGVGTFVGSRGRFLAGLANRIDAPIGSRWAAIALNRALLSESAAPSDIRPADWVAVRAWLLTRMGEVEGAKRLVDSVPVDRYSPALYRVAGQVALAAGDISGLCPIAGNGQLLSRDVMWDLAVGMCAALQGDDITAARLFDALAEDEKRVEPFDVRLGERVATIAGGAGRAANIDWAEAPRLTPFRYAVATATGISVPANKLAGLGRARFGWLVRNAGIGAETRLESLGQAAVLGTMSATELVSGVAALAPADAPGDSRAGRLRTAFAGGSLGNRRDALAAIMASGDGSTRYAALLEAATAAARLPVTADSADASADIIAALLGAGDTRAALRWWPIADKAAAPVRARAWALLATGTGGVPIDADAFESWRSDTSATDHQAAMLLAGLAGLGLASGADWEDARGELLPATANSWTRAIDAAAAGRRAGEAIILSATGLQGAWKDVPPQHLYHVVAALNRVGRPLEARLVAAEAVTRS</sequence>
<organism evidence="2 3">
    <name type="scientific">Sandarakinorhabdus fusca</name>
    <dbReference type="NCBI Taxonomy" id="1439888"/>
    <lineage>
        <taxon>Bacteria</taxon>
        <taxon>Pseudomonadati</taxon>
        <taxon>Pseudomonadota</taxon>
        <taxon>Alphaproteobacteria</taxon>
        <taxon>Sphingomonadales</taxon>
        <taxon>Sphingosinicellaceae</taxon>
        <taxon>Sandarakinorhabdus</taxon>
    </lineage>
</organism>
<protein>
    <recommendedName>
        <fullName evidence="4">Antifreeze protein</fullName>
    </recommendedName>
</protein>
<gene>
    <name evidence="2" type="ORF">F3168_06330</name>
</gene>